<gene>
    <name evidence="1" type="ORF">GCM10018781_70840</name>
</gene>
<dbReference type="AlphaFoldDB" id="A0A919GF46"/>
<keyword evidence="2" id="KW-1185">Reference proteome</keyword>
<reference evidence="1" key="1">
    <citation type="journal article" date="2014" name="Int. J. Syst. Evol. Microbiol.">
        <title>Complete genome sequence of Corynebacterium casei LMG S-19264T (=DSM 44701T), isolated from a smear-ripened cheese.</title>
        <authorList>
            <consortium name="US DOE Joint Genome Institute (JGI-PGF)"/>
            <person name="Walter F."/>
            <person name="Albersmeier A."/>
            <person name="Kalinowski J."/>
            <person name="Ruckert C."/>
        </authorList>
    </citation>
    <scope>NUCLEOTIDE SEQUENCE</scope>
    <source>
        <strain evidence="1">JCM 4646</strain>
    </source>
</reference>
<protein>
    <submittedName>
        <fullName evidence="1">Uncharacterized protein</fullName>
    </submittedName>
</protein>
<dbReference type="EMBL" id="BNBO01000066">
    <property type="protein sequence ID" value="GHH83498.1"/>
    <property type="molecule type" value="Genomic_DNA"/>
</dbReference>
<evidence type="ECO:0000313" key="1">
    <source>
        <dbReference type="EMBL" id="GHH83498.1"/>
    </source>
</evidence>
<name>A0A919GF46_9ACTN</name>
<sequence>MSQVRYGSEMIEGLPAGDGVPGEMVLAGYFVAVTASLNGSAVPRRAGLTTASDCLVDRLPEDGYWFAGAPEALAACRSLPVPAGARLYALLVPSDHVDGFAADVVAAGTDEPVLLAHLDRRAGLPVGEGAEDGREIGWEVLGYDDGLLHSWLCNNPHEAGVRELGVATDPDRGLLPGGEAAARVAAWANARRDTKPVTWFPAALIEWDTPVEGRTGPVASEAPVRRAAQPWWRRTSWRTGPSRAVGAPVEVR</sequence>
<dbReference type="Proteomes" id="UP000617734">
    <property type="component" value="Unassembled WGS sequence"/>
</dbReference>
<evidence type="ECO:0000313" key="2">
    <source>
        <dbReference type="Proteomes" id="UP000617734"/>
    </source>
</evidence>
<comment type="caution">
    <text evidence="1">The sequence shown here is derived from an EMBL/GenBank/DDBJ whole genome shotgun (WGS) entry which is preliminary data.</text>
</comment>
<reference evidence="1" key="2">
    <citation type="submission" date="2020-09" db="EMBL/GenBank/DDBJ databases">
        <authorList>
            <person name="Sun Q."/>
            <person name="Ohkuma M."/>
        </authorList>
    </citation>
    <scope>NUCLEOTIDE SEQUENCE</scope>
    <source>
        <strain evidence="1">JCM 4646</strain>
    </source>
</reference>
<accession>A0A919GF46</accession>
<organism evidence="1 2">
    <name type="scientific">Kitasatospora indigofera</name>
    <dbReference type="NCBI Taxonomy" id="67307"/>
    <lineage>
        <taxon>Bacteria</taxon>
        <taxon>Bacillati</taxon>
        <taxon>Actinomycetota</taxon>
        <taxon>Actinomycetes</taxon>
        <taxon>Kitasatosporales</taxon>
        <taxon>Streptomycetaceae</taxon>
        <taxon>Kitasatospora</taxon>
    </lineage>
</organism>
<proteinExistence type="predicted"/>